<dbReference type="PANTHER" id="PTHR39430:SF1">
    <property type="entry name" value="PROTEASE"/>
    <property type="match status" value="1"/>
</dbReference>
<evidence type="ECO:0000313" key="4">
    <source>
        <dbReference type="EMBL" id="RBS32789.1"/>
    </source>
</evidence>
<dbReference type="RefSeq" id="WP_181044722.1">
    <property type="nucleotide sequence ID" value="NZ_KZ846092.1"/>
</dbReference>
<evidence type="ECO:0000259" key="3">
    <source>
        <dbReference type="Pfam" id="PF02517"/>
    </source>
</evidence>
<comment type="caution">
    <text evidence="4">The sequence shown here is derived from an EMBL/GenBank/DDBJ whole genome shotgun (WGS) entry which is preliminary data.</text>
</comment>
<feature type="transmembrane region" description="Helical" evidence="2">
    <location>
        <begin position="90"/>
        <end position="111"/>
    </location>
</feature>
<sequence length="279" mass="31881">MKIIKKTVVILIPPILSFFIAFFGLFISSYLESIFYEQLFPNLQGNLFVSLIMDVFFFLMISFLFILLTKIIYKDIRILGFSKKNFFKNFFFGYLTGAFIITFIVAGYVLVGGADFQEVFSKSSWSKLLISIVFYLAQGSQEEVISRGFVLGGIAKKTNLLWGVIVSSLFFMLMHLSNTGGFTLELLDYFLIGMVWALLRILFSNTWVAAASHGAYNFFMSDYFGLANSPKDSEGILFQTIYHSSIDYMSIIISSIVLVILIILVWRKRNTLNKPLEFE</sequence>
<feature type="transmembrane region" description="Helical" evidence="2">
    <location>
        <begin position="248"/>
        <end position="266"/>
    </location>
</feature>
<feature type="transmembrane region" description="Helical" evidence="2">
    <location>
        <begin position="189"/>
        <end position="210"/>
    </location>
</feature>
<dbReference type="GO" id="GO:0004175">
    <property type="term" value="F:endopeptidase activity"/>
    <property type="evidence" value="ECO:0007669"/>
    <property type="project" value="UniProtKB-ARBA"/>
</dbReference>
<evidence type="ECO:0000256" key="1">
    <source>
        <dbReference type="ARBA" id="ARBA00009067"/>
    </source>
</evidence>
<dbReference type="InterPro" id="IPR003675">
    <property type="entry name" value="Rce1/LyrA-like_dom"/>
</dbReference>
<dbReference type="EMBL" id="LEQJ01000006">
    <property type="protein sequence ID" value="RBS32789.1"/>
    <property type="molecule type" value="Genomic_DNA"/>
</dbReference>
<feature type="transmembrane region" description="Helical" evidence="2">
    <location>
        <begin position="7"/>
        <end position="27"/>
    </location>
</feature>
<organism evidence="4 5">
    <name type="scientific">Enterococcus faecium</name>
    <name type="common">Streptococcus faecium</name>
    <dbReference type="NCBI Taxonomy" id="1352"/>
    <lineage>
        <taxon>Bacteria</taxon>
        <taxon>Bacillati</taxon>
        <taxon>Bacillota</taxon>
        <taxon>Bacilli</taxon>
        <taxon>Lactobacillales</taxon>
        <taxon>Enterococcaceae</taxon>
        <taxon>Enterococcus</taxon>
    </lineage>
</organism>
<feature type="transmembrane region" description="Helical" evidence="2">
    <location>
        <begin position="160"/>
        <end position="177"/>
    </location>
</feature>
<dbReference type="AlphaFoldDB" id="A0A3F3NQI7"/>
<gene>
    <name evidence="4" type="ORF">EB12_01270</name>
</gene>
<evidence type="ECO:0000313" key="5">
    <source>
        <dbReference type="Proteomes" id="UP000253144"/>
    </source>
</evidence>
<proteinExistence type="inferred from homology"/>
<keyword evidence="2" id="KW-1133">Transmembrane helix</keyword>
<keyword evidence="2" id="KW-0812">Transmembrane</keyword>
<feature type="transmembrane region" description="Helical" evidence="2">
    <location>
        <begin position="47"/>
        <end position="69"/>
    </location>
</feature>
<dbReference type="GO" id="GO:0080120">
    <property type="term" value="P:CAAX-box protein maturation"/>
    <property type="evidence" value="ECO:0007669"/>
    <property type="project" value="UniProtKB-ARBA"/>
</dbReference>
<comment type="similarity">
    <text evidence="1">Belongs to the UPF0177 family.</text>
</comment>
<protein>
    <recommendedName>
        <fullName evidence="3">CAAX prenyl protease 2/Lysostaphin resistance protein A-like domain-containing protein</fullName>
    </recommendedName>
</protein>
<name>A0A3F3NQI7_ENTFC</name>
<reference evidence="4 5" key="1">
    <citation type="submission" date="2015-06" db="EMBL/GenBank/DDBJ databases">
        <title>The Genome Sequence of Enterococcus faecium 131EA1.</title>
        <authorList>
            <consortium name="The Broad Institute Genomics Platform"/>
            <consortium name="The Broad Institute Genome Sequencing Center for Infectious Disease"/>
            <person name="Earl A.M."/>
            <person name="Van Tyne D."/>
            <person name="Lebreton F."/>
            <person name="Saavedra J.T."/>
            <person name="Gilmore M.S."/>
            <person name="Manson Mcguire A."/>
            <person name="Clock S."/>
            <person name="Crupain M."/>
            <person name="Rangan U."/>
            <person name="Young S."/>
            <person name="Abouelleil A."/>
            <person name="Cao P."/>
            <person name="Chapman S.B."/>
            <person name="Griggs A."/>
            <person name="Priest M."/>
            <person name="Shea T."/>
            <person name="Wortman J."/>
            <person name="Nusbaum C."/>
            <person name="Birren B."/>
        </authorList>
    </citation>
    <scope>NUCLEOTIDE SEQUENCE [LARGE SCALE GENOMIC DNA]</scope>
    <source>
        <strain evidence="4 5">131EA1</strain>
    </source>
</reference>
<accession>A0A3F3NQI7</accession>
<dbReference type="Proteomes" id="UP000253144">
    <property type="component" value="Unassembled WGS sequence"/>
</dbReference>
<dbReference type="Pfam" id="PF02517">
    <property type="entry name" value="Rce1-like"/>
    <property type="match status" value="1"/>
</dbReference>
<feature type="domain" description="CAAX prenyl protease 2/Lysostaphin resistance protein A-like" evidence="3">
    <location>
        <begin position="125"/>
        <end position="219"/>
    </location>
</feature>
<dbReference type="PANTHER" id="PTHR39430">
    <property type="entry name" value="MEMBRANE-ASSOCIATED PROTEASE-RELATED"/>
    <property type="match status" value="1"/>
</dbReference>
<keyword evidence="2" id="KW-0472">Membrane</keyword>
<evidence type="ECO:0000256" key="2">
    <source>
        <dbReference type="SAM" id="Phobius"/>
    </source>
</evidence>